<dbReference type="Pfam" id="PF12802">
    <property type="entry name" value="MarR_2"/>
    <property type="match status" value="1"/>
</dbReference>
<dbReference type="PANTHER" id="PTHR42756">
    <property type="entry name" value="TRANSCRIPTIONAL REGULATOR, MARR"/>
    <property type="match status" value="1"/>
</dbReference>
<evidence type="ECO:0000256" key="3">
    <source>
        <dbReference type="ARBA" id="ARBA00023163"/>
    </source>
</evidence>
<dbReference type="InterPro" id="IPR000835">
    <property type="entry name" value="HTH_MarR-typ"/>
</dbReference>
<dbReference type="InterPro" id="IPR036388">
    <property type="entry name" value="WH-like_DNA-bd_sf"/>
</dbReference>
<evidence type="ECO:0000259" key="4">
    <source>
        <dbReference type="PROSITE" id="PS50995"/>
    </source>
</evidence>
<feature type="domain" description="HTH marR-type" evidence="4">
    <location>
        <begin position="1"/>
        <end position="144"/>
    </location>
</feature>
<keyword evidence="1" id="KW-0805">Transcription regulation</keyword>
<organism evidence="5 6">
    <name type="scientific">Mesopusillimonas faecipullorum</name>
    <dbReference type="NCBI Taxonomy" id="2755040"/>
    <lineage>
        <taxon>Bacteria</taxon>
        <taxon>Pseudomonadati</taxon>
        <taxon>Pseudomonadota</taxon>
        <taxon>Betaproteobacteria</taxon>
        <taxon>Burkholderiales</taxon>
        <taxon>Alcaligenaceae</taxon>
        <taxon>Mesopusillimonas</taxon>
    </lineage>
</organism>
<dbReference type="PANTHER" id="PTHR42756:SF1">
    <property type="entry name" value="TRANSCRIPTIONAL REPRESSOR OF EMRAB OPERON"/>
    <property type="match status" value="1"/>
</dbReference>
<sequence length="145" mass="16104">MEKSSIGLGRLDKLLGFNIRLTYSYFMVNWAREVQPLGLTPLEFTVLAAIDANEAVSAMDISKRLNIAMPNVVALVTKMSKAGHVCRDKDKSDGRRQLLTLTPSGTELVLAIEQAIIKADAALISKLTPEEAKEFMRLLKRLQPY</sequence>
<dbReference type="Proteomes" id="UP000776983">
    <property type="component" value="Unassembled WGS sequence"/>
</dbReference>
<comment type="caution">
    <text evidence="5">The sequence shown here is derived from an EMBL/GenBank/DDBJ whole genome shotgun (WGS) entry which is preliminary data.</text>
</comment>
<dbReference type="InterPro" id="IPR036390">
    <property type="entry name" value="WH_DNA-bd_sf"/>
</dbReference>
<dbReference type="SUPFAM" id="SSF46785">
    <property type="entry name" value="Winged helix' DNA-binding domain"/>
    <property type="match status" value="1"/>
</dbReference>
<dbReference type="EMBL" id="JACDXW010000004">
    <property type="protein sequence ID" value="MCB5364032.1"/>
    <property type="molecule type" value="Genomic_DNA"/>
</dbReference>
<evidence type="ECO:0000313" key="5">
    <source>
        <dbReference type="EMBL" id="MCB5364032.1"/>
    </source>
</evidence>
<dbReference type="PRINTS" id="PR00598">
    <property type="entry name" value="HTHMARR"/>
</dbReference>
<accession>A0ABS8CDD0</accession>
<evidence type="ECO:0000313" key="6">
    <source>
        <dbReference type="Proteomes" id="UP000776983"/>
    </source>
</evidence>
<proteinExistence type="predicted"/>
<protein>
    <submittedName>
        <fullName evidence="5">MarR family transcriptional regulator</fullName>
    </submittedName>
</protein>
<keyword evidence="6" id="KW-1185">Reference proteome</keyword>
<name>A0ABS8CDD0_9BURK</name>
<dbReference type="RefSeq" id="WP_226954388.1">
    <property type="nucleotide sequence ID" value="NZ_JACDXW010000004.1"/>
</dbReference>
<evidence type="ECO:0000256" key="1">
    <source>
        <dbReference type="ARBA" id="ARBA00023015"/>
    </source>
</evidence>
<dbReference type="SMART" id="SM00347">
    <property type="entry name" value="HTH_MARR"/>
    <property type="match status" value="1"/>
</dbReference>
<dbReference type="PROSITE" id="PS50995">
    <property type="entry name" value="HTH_MARR_2"/>
    <property type="match status" value="1"/>
</dbReference>
<keyword evidence="3" id="KW-0804">Transcription</keyword>
<reference evidence="5 6" key="1">
    <citation type="submission" date="2020-07" db="EMBL/GenBank/DDBJ databases">
        <title>Pusillimonas sp. nov., isolated from poultry manure in Taiwan.</title>
        <authorList>
            <person name="Lin S.-Y."/>
            <person name="Tang Y.-S."/>
            <person name="Young C.-C."/>
        </authorList>
    </citation>
    <scope>NUCLEOTIDE SEQUENCE [LARGE SCALE GENOMIC DNA]</scope>
    <source>
        <strain evidence="5 6">CC-YST705</strain>
    </source>
</reference>
<dbReference type="Gene3D" id="1.10.10.10">
    <property type="entry name" value="Winged helix-like DNA-binding domain superfamily/Winged helix DNA-binding domain"/>
    <property type="match status" value="1"/>
</dbReference>
<evidence type="ECO:0000256" key="2">
    <source>
        <dbReference type="ARBA" id="ARBA00023125"/>
    </source>
</evidence>
<gene>
    <name evidence="5" type="ORF">H0484_09765</name>
</gene>
<keyword evidence="2" id="KW-0238">DNA-binding</keyword>